<dbReference type="InterPro" id="IPR051200">
    <property type="entry name" value="Host-pathogen_enzymatic-act"/>
</dbReference>
<gene>
    <name evidence="2" type="ORF">F8C82_04590</name>
</gene>
<dbReference type="SUPFAM" id="SSF50969">
    <property type="entry name" value="YVTN repeat-like/Quinoprotein amine dehydrogenase"/>
    <property type="match status" value="1"/>
</dbReference>
<keyword evidence="1" id="KW-0732">Signal</keyword>
<keyword evidence="3" id="KW-1185">Reference proteome</keyword>
<evidence type="ECO:0008006" key="4">
    <source>
        <dbReference type="Google" id="ProtNLM"/>
    </source>
</evidence>
<feature type="chain" id="PRO_5026765143" description="YncE family protein" evidence="1">
    <location>
        <begin position="20"/>
        <end position="355"/>
    </location>
</feature>
<dbReference type="InterPro" id="IPR031815">
    <property type="entry name" value="DUF5074"/>
</dbReference>
<dbReference type="PROSITE" id="PS51257">
    <property type="entry name" value="PROKAR_LIPOPROTEIN"/>
    <property type="match status" value="1"/>
</dbReference>
<dbReference type="InterPro" id="IPR011044">
    <property type="entry name" value="Quino_amine_DH_bsu"/>
</dbReference>
<accession>A0A6L3ZI49</accession>
<evidence type="ECO:0000256" key="1">
    <source>
        <dbReference type="SAM" id="SignalP"/>
    </source>
</evidence>
<dbReference type="PANTHER" id="PTHR47197:SF3">
    <property type="entry name" value="DIHYDRO-HEME D1 DEHYDROGENASE"/>
    <property type="match status" value="1"/>
</dbReference>
<dbReference type="PANTHER" id="PTHR47197">
    <property type="entry name" value="PROTEIN NIRF"/>
    <property type="match status" value="1"/>
</dbReference>
<organism evidence="2 3">
    <name type="scientific">Phaeocystidibacter marisrubri</name>
    <dbReference type="NCBI Taxonomy" id="1577780"/>
    <lineage>
        <taxon>Bacteria</taxon>
        <taxon>Pseudomonadati</taxon>
        <taxon>Bacteroidota</taxon>
        <taxon>Flavobacteriia</taxon>
        <taxon>Flavobacteriales</taxon>
        <taxon>Phaeocystidibacteraceae</taxon>
        <taxon>Phaeocystidibacter</taxon>
    </lineage>
</organism>
<name>A0A6L3ZI49_9FLAO</name>
<dbReference type="RefSeq" id="WP_151692374.1">
    <property type="nucleotide sequence ID" value="NZ_BMGX01000002.1"/>
</dbReference>
<sequence>MRINSWALLAALPILASCAKDEPKTSKGNNGDYANGMFITNEGPFQGGNGTLSFYNTTDGTLENDVFASVNLRPLGNVVHSMSISGDQAFIVVNNSGVVEIVDADDMSSNGTITGLQQPRYAVGIGANEVAISNWGSNSVEFYNTTSQSLVASVNVNTGPERMLLHNGMLYVANSGGFGLDSTVTVIETATHTVVDTLYTGYNPNGIAIDANGDLWVLCGGYTDWNDASNNEDGSIHRYDMATGAEELGLVFPSADRPTGLTLDASGQVLYYLSNGYGGTPFSLDITATALNTTSLVPGASLYSMGYNDVDGELYLGDAVDYASSGKVYRYDISSQAVVDTLTVGIIPGNYAFNK</sequence>
<dbReference type="Pfam" id="PF16819">
    <property type="entry name" value="DUF5074"/>
    <property type="match status" value="1"/>
</dbReference>
<dbReference type="AlphaFoldDB" id="A0A6L3ZI49"/>
<feature type="signal peptide" evidence="1">
    <location>
        <begin position="1"/>
        <end position="19"/>
    </location>
</feature>
<dbReference type="Gene3D" id="2.130.10.10">
    <property type="entry name" value="YVTN repeat-like/Quinoprotein amine dehydrogenase"/>
    <property type="match status" value="1"/>
</dbReference>
<evidence type="ECO:0000313" key="3">
    <source>
        <dbReference type="Proteomes" id="UP000484164"/>
    </source>
</evidence>
<protein>
    <recommendedName>
        <fullName evidence="4">YncE family protein</fullName>
    </recommendedName>
</protein>
<dbReference type="InterPro" id="IPR015943">
    <property type="entry name" value="WD40/YVTN_repeat-like_dom_sf"/>
</dbReference>
<proteinExistence type="predicted"/>
<comment type="caution">
    <text evidence="2">The sequence shown here is derived from an EMBL/GenBank/DDBJ whole genome shotgun (WGS) entry which is preliminary data.</text>
</comment>
<dbReference type="OrthoDB" id="9773938at2"/>
<evidence type="ECO:0000313" key="2">
    <source>
        <dbReference type="EMBL" id="KAB2817686.1"/>
    </source>
</evidence>
<reference evidence="2 3" key="1">
    <citation type="submission" date="2019-10" db="EMBL/GenBank/DDBJ databases">
        <title>Genome sequence of Phaeocystidibacter marisrubri JCM30614 (type strain).</title>
        <authorList>
            <person name="Bowman J.P."/>
        </authorList>
    </citation>
    <scope>NUCLEOTIDE SEQUENCE [LARGE SCALE GENOMIC DNA]</scope>
    <source>
        <strain evidence="2 3">JCM 30614</strain>
    </source>
</reference>
<dbReference type="EMBL" id="WBVQ01000001">
    <property type="protein sequence ID" value="KAB2817686.1"/>
    <property type="molecule type" value="Genomic_DNA"/>
</dbReference>
<dbReference type="Proteomes" id="UP000484164">
    <property type="component" value="Unassembled WGS sequence"/>
</dbReference>